<dbReference type="SUPFAM" id="SSF55073">
    <property type="entry name" value="Nucleotide cyclase"/>
    <property type="match status" value="1"/>
</dbReference>
<dbReference type="PROSITE" id="PS50113">
    <property type="entry name" value="PAC"/>
    <property type="match status" value="1"/>
</dbReference>
<organism evidence="4 5">
    <name type="scientific">Kaistia soli DSM 19436</name>
    <dbReference type="NCBI Taxonomy" id="1122133"/>
    <lineage>
        <taxon>Bacteria</taxon>
        <taxon>Pseudomonadati</taxon>
        <taxon>Pseudomonadota</taxon>
        <taxon>Alphaproteobacteria</taxon>
        <taxon>Hyphomicrobiales</taxon>
        <taxon>Kaistiaceae</taxon>
        <taxon>Kaistia</taxon>
    </lineage>
</organism>
<dbReference type="PANTHER" id="PTHR44757:SF2">
    <property type="entry name" value="BIOFILM ARCHITECTURE MAINTENANCE PROTEIN MBAA"/>
    <property type="match status" value="1"/>
</dbReference>
<feature type="domain" description="PAC" evidence="2">
    <location>
        <begin position="228"/>
        <end position="281"/>
    </location>
</feature>
<evidence type="ECO:0000313" key="4">
    <source>
        <dbReference type="EMBL" id="SHG62656.1"/>
    </source>
</evidence>
<dbReference type="InterPro" id="IPR000014">
    <property type="entry name" value="PAS"/>
</dbReference>
<evidence type="ECO:0000259" key="3">
    <source>
        <dbReference type="PROSITE" id="PS50887"/>
    </source>
</evidence>
<dbReference type="InterPro" id="IPR029787">
    <property type="entry name" value="Nucleotide_cyclase"/>
</dbReference>
<name>A0A1M5LCF5_9HYPH</name>
<evidence type="ECO:0000259" key="2">
    <source>
        <dbReference type="PROSITE" id="PS50113"/>
    </source>
</evidence>
<dbReference type="PROSITE" id="PS50112">
    <property type="entry name" value="PAS"/>
    <property type="match status" value="1"/>
</dbReference>
<dbReference type="InterPro" id="IPR000160">
    <property type="entry name" value="GGDEF_dom"/>
</dbReference>
<dbReference type="OrthoDB" id="9812260at2"/>
<reference evidence="4 5" key="1">
    <citation type="submission" date="2016-11" db="EMBL/GenBank/DDBJ databases">
        <authorList>
            <person name="Jaros S."/>
            <person name="Januszkiewicz K."/>
            <person name="Wedrychowicz H."/>
        </authorList>
    </citation>
    <scope>NUCLEOTIDE SEQUENCE [LARGE SCALE GENOMIC DNA]</scope>
    <source>
        <strain evidence="4 5">DSM 19436</strain>
    </source>
</reference>
<dbReference type="Gene3D" id="3.30.70.270">
    <property type="match status" value="1"/>
</dbReference>
<evidence type="ECO:0000313" key="5">
    <source>
        <dbReference type="Proteomes" id="UP000184485"/>
    </source>
</evidence>
<dbReference type="InterPro" id="IPR035965">
    <property type="entry name" value="PAS-like_dom_sf"/>
</dbReference>
<dbReference type="Gene3D" id="3.30.450.20">
    <property type="entry name" value="PAS domain"/>
    <property type="match status" value="1"/>
</dbReference>
<dbReference type="SMART" id="SM00091">
    <property type="entry name" value="PAS"/>
    <property type="match status" value="1"/>
</dbReference>
<dbReference type="Proteomes" id="UP000184485">
    <property type="component" value="Unassembled WGS sequence"/>
</dbReference>
<accession>A0A1M5LCF5</accession>
<dbReference type="NCBIfam" id="TIGR00254">
    <property type="entry name" value="GGDEF"/>
    <property type="match status" value="1"/>
</dbReference>
<gene>
    <name evidence="4" type="ORF">SAMN02745157_4558</name>
</gene>
<dbReference type="SMART" id="SM00267">
    <property type="entry name" value="GGDEF"/>
    <property type="match status" value="1"/>
</dbReference>
<dbReference type="SUPFAM" id="SSF55785">
    <property type="entry name" value="PYP-like sensor domain (PAS domain)"/>
    <property type="match status" value="1"/>
</dbReference>
<protein>
    <submittedName>
        <fullName evidence="4">PAS domain S-box-containing protein/diguanylate cyclase (GGDEF) domain-containing protein</fullName>
    </submittedName>
</protein>
<evidence type="ECO:0000259" key="1">
    <source>
        <dbReference type="PROSITE" id="PS50112"/>
    </source>
</evidence>
<dbReference type="InterPro" id="IPR001610">
    <property type="entry name" value="PAC"/>
</dbReference>
<feature type="domain" description="GGDEF" evidence="3">
    <location>
        <begin position="313"/>
        <end position="446"/>
    </location>
</feature>
<dbReference type="CDD" id="cd01949">
    <property type="entry name" value="GGDEF"/>
    <property type="match status" value="1"/>
</dbReference>
<dbReference type="InterPro" id="IPR000700">
    <property type="entry name" value="PAS-assoc_C"/>
</dbReference>
<sequence>MNTAEWATRQAGALKAEGEAEKASSEIDCFYDTLCHMARRLFGVGAVAVRPGVEDSCRVGLAEHIDAAAAAPAIRSAMALLSAADEAVEPSNSREAGSLSLIASSTFGDDGRLALFDAARGRLDIEERQHLQDLARLAEGLWRLERRAREAALQGEHFRLLADTSTDTIIRGNLDGIRLYVSPAIRELLGYEPEELVGRRAIDITHADDVPTFGRLMGKVRAGDLDVGRVEQRMLHKDGSWCWIEAHIRLTQDKRTGEPDGYVVSVRGIDERKAIEARLELLANRDELTGLPNRKLFRERLLAGLSKVGSGERRFALWWIDIDRFKDINDSLGHQAGDAVLREAALRFEAVARPGDIVARLGGDEFALIGAVGPDDAEAAALAEQLIEAMRVPVAAGDHTIEVGLSIGIACAPDCGLDPDELLAAADKALYQAKSAGRRTYRFCQKLAAR</sequence>
<dbReference type="SMART" id="SM00086">
    <property type="entry name" value="PAC"/>
    <property type="match status" value="1"/>
</dbReference>
<dbReference type="InterPro" id="IPR052155">
    <property type="entry name" value="Biofilm_reg_signaling"/>
</dbReference>
<proteinExistence type="predicted"/>
<feature type="domain" description="PAS" evidence="1">
    <location>
        <begin position="154"/>
        <end position="224"/>
    </location>
</feature>
<dbReference type="PANTHER" id="PTHR44757">
    <property type="entry name" value="DIGUANYLATE CYCLASE DGCP"/>
    <property type="match status" value="1"/>
</dbReference>
<dbReference type="Pfam" id="PF08447">
    <property type="entry name" value="PAS_3"/>
    <property type="match status" value="1"/>
</dbReference>
<dbReference type="STRING" id="1122133.SAMN02745157_4558"/>
<dbReference type="CDD" id="cd00130">
    <property type="entry name" value="PAS"/>
    <property type="match status" value="1"/>
</dbReference>
<dbReference type="AlphaFoldDB" id="A0A1M5LCF5"/>
<dbReference type="InterPro" id="IPR043128">
    <property type="entry name" value="Rev_trsase/Diguanyl_cyclase"/>
</dbReference>
<keyword evidence="5" id="KW-1185">Reference proteome</keyword>
<dbReference type="InterPro" id="IPR013655">
    <property type="entry name" value="PAS_fold_3"/>
</dbReference>
<dbReference type="Pfam" id="PF00990">
    <property type="entry name" value="GGDEF"/>
    <property type="match status" value="1"/>
</dbReference>
<dbReference type="RefSeq" id="WP_073057781.1">
    <property type="nucleotide sequence ID" value="NZ_FQUP01000006.1"/>
</dbReference>
<dbReference type="NCBIfam" id="TIGR00229">
    <property type="entry name" value="sensory_box"/>
    <property type="match status" value="1"/>
</dbReference>
<dbReference type="PROSITE" id="PS50887">
    <property type="entry name" value="GGDEF"/>
    <property type="match status" value="1"/>
</dbReference>
<dbReference type="EMBL" id="FQUP01000006">
    <property type="protein sequence ID" value="SHG62656.1"/>
    <property type="molecule type" value="Genomic_DNA"/>
</dbReference>